<evidence type="ECO:0000256" key="7">
    <source>
        <dbReference type="ARBA" id="ARBA00023310"/>
    </source>
</evidence>
<sequence>MYEYLDKRYALALYEVGEKNGRVEEYLEDLREIVKMVKSDENFVKVIKHPQISTAKKREIFTLAFKNKIDDEVLSFLIILINKGRILYLEEKLKEMEKIYLERHNQLLAEVITAVPLIEVERRMLTRKLESKYDKTIILDEKVDETIIGGVYVRVGDDVIDGTIKSKLKDIEKLILA</sequence>
<dbReference type="EMBL" id="LR590481">
    <property type="protein sequence ID" value="VTQ94128.1"/>
    <property type="molecule type" value="Genomic_DNA"/>
</dbReference>
<name>A0A4U9RR17_HATHI</name>
<dbReference type="InterPro" id="IPR020781">
    <property type="entry name" value="ATPase_OSCP/d_CS"/>
</dbReference>
<dbReference type="RefSeq" id="WP_138210805.1">
    <property type="nucleotide sequence ID" value="NZ_CBCRUQ010000002.1"/>
</dbReference>
<keyword evidence="9" id="KW-0378">Hydrolase</keyword>
<dbReference type="HAMAP" id="MF_01416">
    <property type="entry name" value="ATP_synth_delta_bact"/>
    <property type="match status" value="1"/>
</dbReference>
<dbReference type="PROSITE" id="PS00389">
    <property type="entry name" value="ATPASE_DELTA"/>
    <property type="match status" value="1"/>
</dbReference>
<organism evidence="9 10">
    <name type="scientific">Hathewaya histolytica</name>
    <name type="common">Clostridium histolyticum</name>
    <dbReference type="NCBI Taxonomy" id="1498"/>
    <lineage>
        <taxon>Bacteria</taxon>
        <taxon>Bacillati</taxon>
        <taxon>Bacillota</taxon>
        <taxon>Clostridia</taxon>
        <taxon>Eubacteriales</taxon>
        <taxon>Clostridiaceae</taxon>
        <taxon>Hathewaya</taxon>
    </lineage>
</organism>
<keyword evidence="7 8" id="KW-0066">ATP synthesis</keyword>
<dbReference type="Gene3D" id="1.10.520.20">
    <property type="entry name" value="N-terminal domain of the delta subunit of the F1F0-ATP synthase"/>
    <property type="match status" value="1"/>
</dbReference>
<keyword evidence="8" id="KW-1003">Cell membrane</keyword>
<evidence type="ECO:0000313" key="10">
    <source>
        <dbReference type="Proteomes" id="UP000308489"/>
    </source>
</evidence>
<keyword evidence="10" id="KW-1185">Reference proteome</keyword>
<evidence type="ECO:0000256" key="2">
    <source>
        <dbReference type="ARBA" id="ARBA00022448"/>
    </source>
</evidence>
<dbReference type="GO" id="GO:0046933">
    <property type="term" value="F:proton-transporting ATP synthase activity, rotational mechanism"/>
    <property type="evidence" value="ECO:0007669"/>
    <property type="project" value="UniProtKB-UniRule"/>
</dbReference>
<dbReference type="Pfam" id="PF00213">
    <property type="entry name" value="OSCP"/>
    <property type="match status" value="1"/>
</dbReference>
<keyword evidence="2 8" id="KW-0813">Transport</keyword>
<dbReference type="GO" id="GO:0005886">
    <property type="term" value="C:plasma membrane"/>
    <property type="evidence" value="ECO:0007669"/>
    <property type="project" value="UniProtKB-SubCell"/>
</dbReference>
<dbReference type="GO" id="GO:0016787">
    <property type="term" value="F:hydrolase activity"/>
    <property type="evidence" value="ECO:0007669"/>
    <property type="project" value="UniProtKB-KW"/>
</dbReference>
<dbReference type="PANTHER" id="PTHR11910">
    <property type="entry name" value="ATP SYNTHASE DELTA CHAIN"/>
    <property type="match status" value="1"/>
</dbReference>
<proteinExistence type="inferred from homology"/>
<comment type="subcellular location">
    <subcellularLocation>
        <location evidence="8">Cell membrane</location>
        <topology evidence="8">Peripheral membrane protein</topology>
    </subcellularLocation>
    <subcellularLocation>
        <location evidence="1">Membrane</location>
    </subcellularLocation>
</comment>
<reference evidence="9 10" key="1">
    <citation type="submission" date="2019-05" db="EMBL/GenBank/DDBJ databases">
        <authorList>
            <consortium name="Pathogen Informatics"/>
        </authorList>
    </citation>
    <scope>NUCLEOTIDE SEQUENCE [LARGE SCALE GENOMIC DNA]</scope>
    <source>
        <strain evidence="9 10">NCTC503</strain>
    </source>
</reference>
<keyword evidence="3 8" id="KW-0375">Hydrogen ion transport</keyword>
<comment type="function">
    <text evidence="8">F(1)F(0) ATP synthase produces ATP from ADP in the presence of a proton or sodium gradient. F-type ATPases consist of two structural domains, F(1) containing the extramembraneous catalytic core and F(0) containing the membrane proton channel, linked together by a central stalk and a peripheral stalk. During catalysis, ATP synthesis in the catalytic domain of F(1) is coupled via a rotary mechanism of the central stalk subunits to proton translocation.</text>
</comment>
<dbReference type="OrthoDB" id="9802471at2"/>
<dbReference type="AlphaFoldDB" id="A0A4U9RR17"/>
<dbReference type="Proteomes" id="UP000308489">
    <property type="component" value="Chromosome 1"/>
</dbReference>
<keyword evidence="4 8" id="KW-0406">Ion transport</keyword>
<comment type="function">
    <text evidence="8">This protein is part of the stalk that links CF(0) to CF(1). It either transmits conformational changes from CF(0) to CF(1) or is implicated in proton conduction.</text>
</comment>
<protein>
    <recommendedName>
        <fullName evidence="8">ATP synthase subunit delta</fullName>
    </recommendedName>
    <alternativeName>
        <fullName evidence="8">ATP synthase F(1) sector subunit delta</fullName>
    </alternativeName>
    <alternativeName>
        <fullName evidence="8">F-type ATPase subunit delta</fullName>
        <shortName evidence="8">F-ATPase subunit delta</shortName>
    </alternativeName>
</protein>
<comment type="similarity">
    <text evidence="8">Belongs to the ATPase delta chain family.</text>
</comment>
<dbReference type="GO" id="GO:0045259">
    <property type="term" value="C:proton-transporting ATP synthase complex"/>
    <property type="evidence" value="ECO:0007669"/>
    <property type="project" value="UniProtKB-KW"/>
</dbReference>
<evidence type="ECO:0000256" key="6">
    <source>
        <dbReference type="ARBA" id="ARBA00023196"/>
    </source>
</evidence>
<evidence type="ECO:0000313" key="9">
    <source>
        <dbReference type="EMBL" id="VTQ94128.1"/>
    </source>
</evidence>
<keyword evidence="6 8" id="KW-0139">CF(1)</keyword>
<dbReference type="InterPro" id="IPR000711">
    <property type="entry name" value="ATPase_OSCP/dsu"/>
</dbReference>
<evidence type="ECO:0000256" key="3">
    <source>
        <dbReference type="ARBA" id="ARBA00022781"/>
    </source>
</evidence>
<dbReference type="PRINTS" id="PR00125">
    <property type="entry name" value="ATPASEDELTA"/>
</dbReference>
<dbReference type="NCBIfam" id="TIGR01145">
    <property type="entry name" value="ATP_synt_delta"/>
    <property type="match status" value="1"/>
</dbReference>
<accession>A0A4U9RR17</accession>
<dbReference type="NCBIfam" id="NF004403">
    <property type="entry name" value="PRK05758.2-4"/>
    <property type="match status" value="1"/>
</dbReference>
<evidence type="ECO:0000256" key="8">
    <source>
        <dbReference type="HAMAP-Rule" id="MF_01416"/>
    </source>
</evidence>
<gene>
    <name evidence="8 9" type="primary">atpH</name>
    <name evidence="9" type="ORF">NCTC503_02261</name>
</gene>
<evidence type="ECO:0000256" key="5">
    <source>
        <dbReference type="ARBA" id="ARBA00023136"/>
    </source>
</evidence>
<evidence type="ECO:0000256" key="1">
    <source>
        <dbReference type="ARBA" id="ARBA00004370"/>
    </source>
</evidence>
<dbReference type="KEGG" id="hhw:NCTC503_02261"/>
<evidence type="ECO:0000256" key="4">
    <source>
        <dbReference type="ARBA" id="ARBA00023065"/>
    </source>
</evidence>
<dbReference type="SUPFAM" id="SSF47928">
    <property type="entry name" value="N-terminal domain of the delta subunit of the F1F0-ATP synthase"/>
    <property type="match status" value="1"/>
</dbReference>
<dbReference type="InterPro" id="IPR026015">
    <property type="entry name" value="ATP_synth_OSCP/delta_N_sf"/>
</dbReference>
<keyword evidence="5 8" id="KW-0472">Membrane</keyword>